<dbReference type="AlphaFoldDB" id="A0A1X7TGW8"/>
<feature type="domain" description="Fibronectin type-III" evidence="3">
    <location>
        <begin position="455"/>
        <end position="539"/>
    </location>
</feature>
<evidence type="ECO:0000259" key="3">
    <source>
        <dbReference type="PROSITE" id="PS50853"/>
    </source>
</evidence>
<dbReference type="CDD" id="cd00063">
    <property type="entry name" value="FN3"/>
    <property type="match status" value="3"/>
</dbReference>
<dbReference type="InParanoid" id="A0A1X7TGW8"/>
<name>A0A1X7TGW8_AMPQE</name>
<dbReference type="InterPro" id="IPR013783">
    <property type="entry name" value="Ig-like_fold"/>
</dbReference>
<keyword evidence="1" id="KW-0677">Repeat</keyword>
<dbReference type="InterPro" id="IPR003961">
    <property type="entry name" value="FN3_dom"/>
</dbReference>
<proteinExistence type="predicted"/>
<keyword evidence="2" id="KW-0732">Signal</keyword>
<organism evidence="4">
    <name type="scientific">Amphimedon queenslandica</name>
    <name type="common">Sponge</name>
    <dbReference type="NCBI Taxonomy" id="400682"/>
    <lineage>
        <taxon>Eukaryota</taxon>
        <taxon>Metazoa</taxon>
        <taxon>Porifera</taxon>
        <taxon>Demospongiae</taxon>
        <taxon>Heteroscleromorpha</taxon>
        <taxon>Haplosclerida</taxon>
        <taxon>Niphatidae</taxon>
        <taxon>Amphimedon</taxon>
    </lineage>
</organism>
<dbReference type="InterPro" id="IPR050991">
    <property type="entry name" value="ECM_Regulatory_Proteins"/>
</dbReference>
<dbReference type="Gene3D" id="2.60.40.10">
    <property type="entry name" value="Immunoglobulins"/>
    <property type="match status" value="3"/>
</dbReference>
<dbReference type="SUPFAM" id="SSF49265">
    <property type="entry name" value="Fibronectin type III"/>
    <property type="match status" value="2"/>
</dbReference>
<feature type="domain" description="Fibronectin type-III" evidence="3">
    <location>
        <begin position="268"/>
        <end position="357"/>
    </location>
</feature>
<evidence type="ECO:0000256" key="1">
    <source>
        <dbReference type="ARBA" id="ARBA00022737"/>
    </source>
</evidence>
<dbReference type="InterPro" id="IPR036116">
    <property type="entry name" value="FN3_sf"/>
</dbReference>
<feature type="domain" description="Fibronectin type-III" evidence="3">
    <location>
        <begin position="540"/>
        <end position="640"/>
    </location>
</feature>
<dbReference type="PANTHER" id="PTHR46708:SF2">
    <property type="entry name" value="FIBRONECTIN TYPE-III DOMAIN-CONTAINING PROTEIN"/>
    <property type="match status" value="1"/>
</dbReference>
<feature type="chain" id="PRO_5012869393" description="Fibronectin type-III domain-containing protein" evidence="2">
    <location>
        <begin position="23"/>
        <end position="959"/>
    </location>
</feature>
<reference evidence="4" key="1">
    <citation type="submission" date="2017-05" db="UniProtKB">
        <authorList>
            <consortium name="EnsemblMetazoa"/>
        </authorList>
    </citation>
    <scope>IDENTIFICATION</scope>
</reference>
<dbReference type="SMART" id="SM00060">
    <property type="entry name" value="FN3"/>
    <property type="match status" value="3"/>
</dbReference>
<sequence length="959" mass="102839">MTESVLVVVTAVLLLSVSEVITDCPPSSGIYLRHSGNCFFNGSYFTDSSIRSSATSLRLECGLPGETLSTGQWIGPDGEVPCGSGNKHNVQCTTGSGASLSIHINPANGYLGADGDGQYMCCLPTSCSTSGTNIITATIFRYSEIESFAVADLPSDMTVYPQEYKLSCTKIGFPEYGISMSIGATALASYTNCHDINNNNCPGTTDSSAPVDNTVRYTVNITWNGVTVSSGSISQSATGDQSYQCVLDNPSGGDDRTRTLTIKVPANTPSSFNEVNKTATTITVSWTALDSSDADGYVVNITSDTDTVQTVQVEGSNNNTITLNGLRGGTTYSITVRAYQQLLGPASSTISVQTLPVINSINWTLVSSNTQLNNTQYRIDCLTTTDINPSTDVYWLVNGVMKSNSMATSIDALTYNNTLLVYPDPLGVSVNVTCIAMIGGVNYSQSVILLAPSGPPNNVRGFILNTTSIKVNWTTSSETNGYVIEYTTGSVTRNVISTSEGEIVLTDLSPMSTYTISVYSYTDLLSVNSTTVLRFDIPSPVISLSVSNVSTTGITVNWTIPSSNNYVTYYTISYTPSCPQLSSVNETVFVAPHQSTTTYSYTLIGLYSGINYTITVRTGNVLGGSNSMSVKKDTISTAPTGVPTSLSLLQPINNLTWNETEKRLHLSVVDKMTVSGLVFVIISIYLRYNHGNCYPNGSFFSDNTIRGKPLECGLPGANLDDGQWIGPDGEVPCPGNKQNVQCTPGSSGANLSVQIPNHLQSSDGDGWYKCCLPTDCSDPNTSIIFANIFNFAQIESFTVADLPSDMTVYPQKYKLNCIKIGFNRYDISMRINSAALASYTNCDDNNNNNNNPCPGTDLSGVVENTVRYTITITWNGRNVSSESISQSTTGDQMYQCVVQVTDQRTRTCSLTVTVPANAPSSFTVVSKTATTITVSWTTLDSSDADGYVVNVLLLHLMYF</sequence>
<dbReference type="Pfam" id="PF00041">
    <property type="entry name" value="fn3"/>
    <property type="match status" value="3"/>
</dbReference>
<evidence type="ECO:0000313" key="4">
    <source>
        <dbReference type="EnsemblMetazoa" id="Aqu2.1.13970_001"/>
    </source>
</evidence>
<accession>A0A1X7TGW8</accession>
<dbReference type="PROSITE" id="PS50853">
    <property type="entry name" value="FN3"/>
    <property type="match status" value="3"/>
</dbReference>
<evidence type="ECO:0000256" key="2">
    <source>
        <dbReference type="SAM" id="SignalP"/>
    </source>
</evidence>
<protein>
    <recommendedName>
        <fullName evidence="3">Fibronectin type-III domain-containing protein</fullName>
    </recommendedName>
</protein>
<dbReference type="EnsemblMetazoa" id="Aqu2.1.13970_001">
    <property type="protein sequence ID" value="Aqu2.1.13970_001"/>
    <property type="gene ID" value="Aqu2.1.13970"/>
</dbReference>
<feature type="signal peptide" evidence="2">
    <location>
        <begin position="1"/>
        <end position="22"/>
    </location>
</feature>
<dbReference type="eggNOG" id="KOG3510">
    <property type="taxonomic scope" value="Eukaryota"/>
</dbReference>
<dbReference type="PANTHER" id="PTHR46708">
    <property type="entry name" value="TENASCIN"/>
    <property type="match status" value="1"/>
</dbReference>